<comment type="caution">
    <text evidence="2">The sequence shown here is derived from an EMBL/GenBank/DDBJ whole genome shotgun (WGS) entry which is preliminary data.</text>
</comment>
<feature type="transmembrane region" description="Helical" evidence="1">
    <location>
        <begin position="46"/>
        <end position="66"/>
    </location>
</feature>
<keyword evidence="1" id="KW-1133">Transmembrane helix</keyword>
<name>A0A1Y2HPR5_9FUNG</name>
<dbReference type="Proteomes" id="UP000193411">
    <property type="component" value="Unassembled WGS sequence"/>
</dbReference>
<evidence type="ECO:0000313" key="3">
    <source>
        <dbReference type="Proteomes" id="UP000193411"/>
    </source>
</evidence>
<keyword evidence="1" id="KW-0472">Membrane</keyword>
<dbReference type="EMBL" id="MCFL01000016">
    <property type="protein sequence ID" value="ORZ36586.1"/>
    <property type="molecule type" value="Genomic_DNA"/>
</dbReference>
<dbReference type="AlphaFoldDB" id="A0A1Y2HPR5"/>
<reference evidence="2 3" key="1">
    <citation type="submission" date="2016-07" db="EMBL/GenBank/DDBJ databases">
        <title>Pervasive Adenine N6-methylation of Active Genes in Fungi.</title>
        <authorList>
            <consortium name="DOE Joint Genome Institute"/>
            <person name="Mondo S.J."/>
            <person name="Dannebaum R.O."/>
            <person name="Kuo R.C."/>
            <person name="Labutti K."/>
            <person name="Haridas S."/>
            <person name="Kuo A."/>
            <person name="Salamov A."/>
            <person name="Ahrendt S.R."/>
            <person name="Lipzen A."/>
            <person name="Sullivan W."/>
            <person name="Andreopoulos W.B."/>
            <person name="Clum A."/>
            <person name="Lindquist E."/>
            <person name="Daum C."/>
            <person name="Ramamoorthy G.K."/>
            <person name="Gryganskyi A."/>
            <person name="Culley D."/>
            <person name="Magnuson J.K."/>
            <person name="James T.Y."/>
            <person name="O'Malley M.A."/>
            <person name="Stajich J.E."/>
            <person name="Spatafora J.W."/>
            <person name="Visel A."/>
            <person name="Grigoriev I.V."/>
        </authorList>
    </citation>
    <scope>NUCLEOTIDE SEQUENCE [LARGE SCALE GENOMIC DNA]</scope>
    <source>
        <strain evidence="2 3">PL171</strain>
    </source>
</reference>
<organism evidence="2 3">
    <name type="scientific">Catenaria anguillulae PL171</name>
    <dbReference type="NCBI Taxonomy" id="765915"/>
    <lineage>
        <taxon>Eukaryota</taxon>
        <taxon>Fungi</taxon>
        <taxon>Fungi incertae sedis</taxon>
        <taxon>Blastocladiomycota</taxon>
        <taxon>Blastocladiomycetes</taxon>
        <taxon>Blastocladiales</taxon>
        <taxon>Catenariaceae</taxon>
        <taxon>Catenaria</taxon>
    </lineage>
</organism>
<feature type="transmembrane region" description="Helical" evidence="1">
    <location>
        <begin position="78"/>
        <end position="95"/>
    </location>
</feature>
<protein>
    <submittedName>
        <fullName evidence="2">Uncharacterized protein</fullName>
    </submittedName>
</protein>
<keyword evidence="1" id="KW-0812">Transmembrane</keyword>
<keyword evidence="3" id="KW-1185">Reference proteome</keyword>
<proteinExistence type="predicted"/>
<evidence type="ECO:0000256" key="1">
    <source>
        <dbReference type="SAM" id="Phobius"/>
    </source>
</evidence>
<evidence type="ECO:0000313" key="2">
    <source>
        <dbReference type="EMBL" id="ORZ36586.1"/>
    </source>
</evidence>
<accession>A0A1Y2HPR5</accession>
<gene>
    <name evidence="2" type="ORF">BCR44DRAFT_1432193</name>
</gene>
<sequence length="123" mass="13806">MCGQSVQPLAQLLQGPDSSWEINHDLHVFGLVADGGQYRLLCQCGISYRCPFLLFFVILIILCLMYRARPSFPTSSRIFSIHPLVLSTITFTWSAESAPYRNLRIICGRSRTDLLAVEGLLIS</sequence>